<feature type="chain" id="PRO_5027813416" evidence="3">
    <location>
        <begin position="23"/>
        <end position="910"/>
    </location>
</feature>
<evidence type="ECO:0000256" key="2">
    <source>
        <dbReference type="ARBA" id="ARBA00022737"/>
    </source>
</evidence>
<accession>A0A7C6A975</accession>
<dbReference type="PANTHER" id="PTHR13720:SF33">
    <property type="entry name" value="HELP DOMAIN-CONTAINING PROTEIN"/>
    <property type="match status" value="1"/>
</dbReference>
<sequence length="910" mass="100719">MKNVIILFVSIVTILFSQPAMQSVGINTVIETTADGKKIAHNVIYTGKEYITLHSQQIPENRLWSDTGVIFVDRNHRYAIVEAIGIAGDGMGIFANWDLNDERTAFYRSTGTSTPVWEYSGEFSWNYGGHWIGVSFDATALTAGSVYKAYKWSRRSPAPDWTYPYPQMSSSCVMVSKDGSKVAVATSSGVLYIFDALTGDTIWTTTFNEGNRLQGLDLNPDGSIVVVTVYDSCFVFENGMRRAGIPIGTYNTGTQYSAKICADGHLLVTGDYYGYVKLYRFSGSQYNLVWQRYIGTPWVTDVAIAADGSTILAGTGYANGKACLFDSSSSNPLWQYQGYGGYGAQISSVALSADGSRAAVASWGDTALTGTTYVLTVHDRTQAQPIIGITRNEEPGSLFAVDISDNGELVAAGGKAVHAYRFGNGGEVYSILVGSTLTHNVGVVAINSPSQYLQVGTSVTPQATVHNFGDNSETFFAYLAIYNGINQVISRDSVLISNLNSRTQGQATFASFTPTAYDFYKFVFWTDLGEDEYRGDDTLTLLTKCFHDAKCEKVSPPFNEMTIGYQFAPSILVRNNGSYPDVITGYCLICDSLGNEIYRDSGQTDPVPPGDSAILSFSNFTIPYVGNLNAYGITRLTDDFLPENDTLRKPFFGSYAIIYDDGTWEAFYWVGRNDNDKFYVRFTPTLEPPFSIRGGRIYVNMANTPFDYVILCKDAAGRPDTSVILARVENVATPTAPGWIEFDFNVTMLDVNDVWLVMHWPNNSPAMGVGADANPPRDYRSYWSSNQDTFRLWTAHDWMARIIQSPEVGMLNTPTMEKRFALYQNLPNPFYAKTTICYSIPTESKVELKIFDATGRKVRTLIAGKQGPGNYSLIWDGRDDQDRKLAAGIYFYQLETKDQFKAIKKTILLR</sequence>
<keyword evidence="2" id="KW-0677">Repeat</keyword>
<dbReference type="Gene3D" id="2.60.40.4070">
    <property type="match status" value="1"/>
</dbReference>
<dbReference type="Gene3D" id="2.130.10.10">
    <property type="entry name" value="YVTN repeat-like/Quinoprotein amine dehydrogenase"/>
    <property type="match status" value="2"/>
</dbReference>
<dbReference type="InterPro" id="IPR026444">
    <property type="entry name" value="Secre_tail"/>
</dbReference>
<dbReference type="InterPro" id="IPR050630">
    <property type="entry name" value="WD_repeat_EMAP"/>
</dbReference>
<feature type="domain" description="FlgD/Vpr Ig-like" evidence="4">
    <location>
        <begin position="844"/>
        <end position="897"/>
    </location>
</feature>
<evidence type="ECO:0000259" key="4">
    <source>
        <dbReference type="Pfam" id="PF13860"/>
    </source>
</evidence>
<dbReference type="SMART" id="SM00564">
    <property type="entry name" value="PQQ"/>
    <property type="match status" value="1"/>
</dbReference>
<dbReference type="InterPro" id="IPR025965">
    <property type="entry name" value="FlgD/Vpr_Ig-like"/>
</dbReference>
<evidence type="ECO:0000256" key="3">
    <source>
        <dbReference type="SAM" id="SignalP"/>
    </source>
</evidence>
<keyword evidence="3" id="KW-0732">Signal</keyword>
<gene>
    <name evidence="5" type="ORF">ENW73_03135</name>
</gene>
<name>A0A7C6A975_UNCW3</name>
<evidence type="ECO:0000256" key="1">
    <source>
        <dbReference type="ARBA" id="ARBA00022574"/>
    </source>
</evidence>
<dbReference type="InterPro" id="IPR001680">
    <property type="entry name" value="WD40_rpt"/>
</dbReference>
<organism evidence="5">
    <name type="scientific">candidate division WOR-3 bacterium</name>
    <dbReference type="NCBI Taxonomy" id="2052148"/>
    <lineage>
        <taxon>Bacteria</taxon>
        <taxon>Bacteria division WOR-3</taxon>
    </lineage>
</organism>
<feature type="signal peptide" evidence="3">
    <location>
        <begin position="1"/>
        <end position="22"/>
    </location>
</feature>
<dbReference type="InterPro" id="IPR018391">
    <property type="entry name" value="PQQ_b-propeller_rpt"/>
</dbReference>
<dbReference type="GO" id="GO:0008017">
    <property type="term" value="F:microtubule binding"/>
    <property type="evidence" value="ECO:0007669"/>
    <property type="project" value="TreeGrafter"/>
</dbReference>
<dbReference type="EMBL" id="DTLI01000078">
    <property type="protein sequence ID" value="HHS51849.1"/>
    <property type="molecule type" value="Genomic_DNA"/>
</dbReference>
<comment type="caution">
    <text evidence="5">The sequence shown here is derived from an EMBL/GenBank/DDBJ whole genome shotgun (WGS) entry which is preliminary data.</text>
</comment>
<dbReference type="Pfam" id="PF13860">
    <property type="entry name" value="FlgD_ig"/>
    <property type="match status" value="1"/>
</dbReference>
<dbReference type="AlphaFoldDB" id="A0A7C6A975"/>
<keyword evidence="1" id="KW-0853">WD repeat</keyword>
<dbReference type="NCBIfam" id="TIGR04183">
    <property type="entry name" value="Por_Secre_tail"/>
    <property type="match status" value="1"/>
</dbReference>
<protein>
    <submittedName>
        <fullName evidence="5">T9SS type A sorting domain-containing protein</fullName>
    </submittedName>
</protein>
<dbReference type="InterPro" id="IPR011044">
    <property type="entry name" value="Quino_amine_DH_bsu"/>
</dbReference>
<dbReference type="SUPFAM" id="SSF50969">
    <property type="entry name" value="YVTN repeat-like/Quinoprotein amine dehydrogenase"/>
    <property type="match status" value="1"/>
</dbReference>
<dbReference type="SMART" id="SM00320">
    <property type="entry name" value="WD40"/>
    <property type="match status" value="4"/>
</dbReference>
<dbReference type="InterPro" id="IPR015943">
    <property type="entry name" value="WD40/YVTN_repeat-like_dom_sf"/>
</dbReference>
<proteinExistence type="predicted"/>
<reference evidence="5" key="1">
    <citation type="journal article" date="2020" name="mSystems">
        <title>Genome- and Community-Level Interaction Insights into Carbon Utilization and Element Cycling Functions of Hydrothermarchaeota in Hydrothermal Sediment.</title>
        <authorList>
            <person name="Zhou Z."/>
            <person name="Liu Y."/>
            <person name="Xu W."/>
            <person name="Pan J."/>
            <person name="Luo Z.H."/>
            <person name="Li M."/>
        </authorList>
    </citation>
    <scope>NUCLEOTIDE SEQUENCE [LARGE SCALE GENOMIC DNA]</scope>
    <source>
        <strain evidence="5">SpSt-876</strain>
    </source>
</reference>
<evidence type="ECO:0000313" key="5">
    <source>
        <dbReference type="EMBL" id="HHS51849.1"/>
    </source>
</evidence>
<dbReference type="PANTHER" id="PTHR13720">
    <property type="entry name" value="WD-40 REPEAT PROTEIN"/>
    <property type="match status" value="1"/>
</dbReference>